<proteinExistence type="predicted"/>
<dbReference type="EMBL" id="LAZR01036501">
    <property type="protein sequence ID" value="KKL24676.1"/>
    <property type="molecule type" value="Genomic_DNA"/>
</dbReference>
<feature type="non-terminal residue" evidence="2">
    <location>
        <position position="322"/>
    </location>
</feature>
<dbReference type="InterPro" id="IPR013216">
    <property type="entry name" value="Methyltransf_11"/>
</dbReference>
<gene>
    <name evidence="2" type="ORF">LCGC14_2412930</name>
</gene>
<protein>
    <recommendedName>
        <fullName evidence="1">Methyltransferase type 11 domain-containing protein</fullName>
    </recommendedName>
</protein>
<dbReference type="PANTHER" id="PTHR43861:SF1">
    <property type="entry name" value="TRANS-ACONITATE 2-METHYLTRANSFERASE"/>
    <property type="match status" value="1"/>
</dbReference>
<name>A0A0F9E430_9ZZZZ</name>
<dbReference type="Gene3D" id="3.40.50.150">
    <property type="entry name" value="Vaccinia Virus protein VP39"/>
    <property type="match status" value="1"/>
</dbReference>
<dbReference type="InterPro" id="IPR029063">
    <property type="entry name" value="SAM-dependent_MTases_sf"/>
</dbReference>
<organism evidence="2">
    <name type="scientific">marine sediment metagenome</name>
    <dbReference type="NCBI Taxonomy" id="412755"/>
    <lineage>
        <taxon>unclassified sequences</taxon>
        <taxon>metagenomes</taxon>
        <taxon>ecological metagenomes</taxon>
    </lineage>
</organism>
<dbReference type="GO" id="GO:0008757">
    <property type="term" value="F:S-adenosylmethionine-dependent methyltransferase activity"/>
    <property type="evidence" value="ECO:0007669"/>
    <property type="project" value="InterPro"/>
</dbReference>
<feature type="domain" description="Methyltransferase type 11" evidence="1">
    <location>
        <begin position="134"/>
        <end position="231"/>
    </location>
</feature>
<dbReference type="CDD" id="cd02440">
    <property type="entry name" value="AdoMet_MTases"/>
    <property type="match status" value="1"/>
</dbReference>
<accession>A0A0F9E430</accession>
<dbReference type="PANTHER" id="PTHR43861">
    <property type="entry name" value="TRANS-ACONITATE 2-METHYLTRANSFERASE-RELATED"/>
    <property type="match status" value="1"/>
</dbReference>
<dbReference type="Pfam" id="PF08241">
    <property type="entry name" value="Methyltransf_11"/>
    <property type="match status" value="1"/>
</dbReference>
<sequence>MTRSLPPNPSLEHLKNEAKSLLKAHHRHDVRACATLRSIPALAAATDEEILAIPLALHDAQHAVATAYGFENWAALKAQLRSRVDQKLVRQQYGDSSRVGARYALHAEFSVNDRAFPLWTFDQYGDIPATANILELGSGPGGLWLANRDRIPDGWNVIATDASEGMVQEARANLAALGQPFSFRVMDAGRIDLPAGHFDAVLANHVLPNVVDLEAGLAGIARVLKPTGKLYAATNGPGHMLELRQLVLELSQEVEGMATLAKMFGLNVNARQFGLDTAPGLLREHFSHVEVRPHEDSLIVDQAQPLIDYVLSCMGADELPPE</sequence>
<comment type="caution">
    <text evidence="2">The sequence shown here is derived from an EMBL/GenBank/DDBJ whole genome shotgun (WGS) entry which is preliminary data.</text>
</comment>
<dbReference type="AlphaFoldDB" id="A0A0F9E430"/>
<evidence type="ECO:0000259" key="1">
    <source>
        <dbReference type="Pfam" id="PF08241"/>
    </source>
</evidence>
<evidence type="ECO:0000313" key="2">
    <source>
        <dbReference type="EMBL" id="KKL24676.1"/>
    </source>
</evidence>
<dbReference type="SUPFAM" id="SSF53335">
    <property type="entry name" value="S-adenosyl-L-methionine-dependent methyltransferases"/>
    <property type="match status" value="1"/>
</dbReference>
<reference evidence="2" key="1">
    <citation type="journal article" date="2015" name="Nature">
        <title>Complex archaea that bridge the gap between prokaryotes and eukaryotes.</title>
        <authorList>
            <person name="Spang A."/>
            <person name="Saw J.H."/>
            <person name="Jorgensen S.L."/>
            <person name="Zaremba-Niedzwiedzka K."/>
            <person name="Martijn J."/>
            <person name="Lind A.E."/>
            <person name="van Eijk R."/>
            <person name="Schleper C."/>
            <person name="Guy L."/>
            <person name="Ettema T.J."/>
        </authorList>
    </citation>
    <scope>NUCLEOTIDE SEQUENCE</scope>
</reference>